<evidence type="ECO:0000256" key="2">
    <source>
        <dbReference type="ARBA" id="ARBA00022692"/>
    </source>
</evidence>
<dbReference type="GeneID" id="85351363"/>
<dbReference type="InterPro" id="IPR011701">
    <property type="entry name" value="MFS"/>
</dbReference>
<feature type="transmembrane region" description="Helical" evidence="6">
    <location>
        <begin position="97"/>
        <end position="115"/>
    </location>
</feature>
<dbReference type="GO" id="GO:0022857">
    <property type="term" value="F:transmembrane transporter activity"/>
    <property type="evidence" value="ECO:0007669"/>
    <property type="project" value="InterPro"/>
</dbReference>
<accession>A0AA39JYJ9</accession>
<feature type="transmembrane region" description="Helical" evidence="6">
    <location>
        <begin position="213"/>
        <end position="235"/>
    </location>
</feature>
<dbReference type="Proteomes" id="UP001175211">
    <property type="component" value="Unassembled WGS sequence"/>
</dbReference>
<dbReference type="GO" id="GO:0016020">
    <property type="term" value="C:membrane"/>
    <property type="evidence" value="ECO:0007669"/>
    <property type="project" value="UniProtKB-SubCell"/>
</dbReference>
<evidence type="ECO:0000256" key="4">
    <source>
        <dbReference type="ARBA" id="ARBA00023136"/>
    </source>
</evidence>
<evidence type="ECO:0000256" key="5">
    <source>
        <dbReference type="SAM" id="MobiDB-lite"/>
    </source>
</evidence>
<keyword evidence="3 6" id="KW-1133">Transmembrane helix</keyword>
<dbReference type="Gene3D" id="1.20.1250.20">
    <property type="entry name" value="MFS general substrate transporter like domains"/>
    <property type="match status" value="1"/>
</dbReference>
<feature type="compositionally biased region" description="Basic and acidic residues" evidence="5">
    <location>
        <begin position="8"/>
        <end position="21"/>
    </location>
</feature>
<feature type="transmembrane region" description="Helical" evidence="6">
    <location>
        <begin position="186"/>
        <end position="207"/>
    </location>
</feature>
<keyword evidence="9" id="KW-1185">Reference proteome</keyword>
<feature type="region of interest" description="Disordered" evidence="5">
    <location>
        <begin position="1"/>
        <end position="24"/>
    </location>
</feature>
<dbReference type="PROSITE" id="PS50850">
    <property type="entry name" value="MFS"/>
    <property type="match status" value="1"/>
</dbReference>
<reference evidence="8" key="1">
    <citation type="submission" date="2023-06" db="EMBL/GenBank/DDBJ databases">
        <authorList>
            <consortium name="Lawrence Berkeley National Laboratory"/>
            <person name="Ahrendt S."/>
            <person name="Sahu N."/>
            <person name="Indic B."/>
            <person name="Wong-Bajracharya J."/>
            <person name="Merenyi Z."/>
            <person name="Ke H.-M."/>
            <person name="Monk M."/>
            <person name="Kocsube S."/>
            <person name="Drula E."/>
            <person name="Lipzen A."/>
            <person name="Balint B."/>
            <person name="Henrissat B."/>
            <person name="Andreopoulos B."/>
            <person name="Martin F.M."/>
            <person name="Harder C.B."/>
            <person name="Rigling D."/>
            <person name="Ford K.L."/>
            <person name="Foster G.D."/>
            <person name="Pangilinan J."/>
            <person name="Papanicolaou A."/>
            <person name="Barry K."/>
            <person name="LaButti K."/>
            <person name="Viragh M."/>
            <person name="Koriabine M."/>
            <person name="Yan M."/>
            <person name="Riley R."/>
            <person name="Champramary S."/>
            <person name="Plett K.L."/>
            <person name="Tsai I.J."/>
            <person name="Slot J."/>
            <person name="Sipos G."/>
            <person name="Plett J."/>
            <person name="Nagy L.G."/>
            <person name="Grigoriev I.V."/>
        </authorList>
    </citation>
    <scope>NUCLEOTIDE SEQUENCE</scope>
    <source>
        <strain evidence="8">CCBAS 213</strain>
    </source>
</reference>
<feature type="transmembrane region" description="Helical" evidence="6">
    <location>
        <begin position="404"/>
        <end position="423"/>
    </location>
</feature>
<dbReference type="RefSeq" id="XP_060327649.1">
    <property type="nucleotide sequence ID" value="XM_060467815.1"/>
</dbReference>
<gene>
    <name evidence="8" type="ORF">EV420DRAFT_1274147</name>
</gene>
<dbReference type="AlphaFoldDB" id="A0AA39JYJ9"/>
<protein>
    <submittedName>
        <fullName evidence="8">MFS polyamine transporter</fullName>
    </submittedName>
</protein>
<dbReference type="FunFam" id="1.20.1250.20:FF:000011">
    <property type="entry name" value="MFS multidrug transporter, putative"/>
    <property type="match status" value="1"/>
</dbReference>
<evidence type="ECO:0000313" key="9">
    <source>
        <dbReference type="Proteomes" id="UP001175211"/>
    </source>
</evidence>
<dbReference type="EMBL" id="JAUEPS010000033">
    <property type="protein sequence ID" value="KAK0451312.1"/>
    <property type="molecule type" value="Genomic_DNA"/>
</dbReference>
<comment type="subcellular location">
    <subcellularLocation>
        <location evidence="1">Membrane</location>
        <topology evidence="1">Multi-pass membrane protein</topology>
    </subcellularLocation>
</comment>
<keyword evidence="2 6" id="KW-0812">Transmembrane</keyword>
<proteinExistence type="predicted"/>
<evidence type="ECO:0000259" key="7">
    <source>
        <dbReference type="PROSITE" id="PS50850"/>
    </source>
</evidence>
<evidence type="ECO:0000256" key="1">
    <source>
        <dbReference type="ARBA" id="ARBA00004141"/>
    </source>
</evidence>
<dbReference type="InterPro" id="IPR036259">
    <property type="entry name" value="MFS_trans_sf"/>
</dbReference>
<feature type="transmembrane region" description="Helical" evidence="6">
    <location>
        <begin position="152"/>
        <end position="174"/>
    </location>
</feature>
<dbReference type="CDD" id="cd17323">
    <property type="entry name" value="MFS_Tpo1_MDR_like"/>
    <property type="match status" value="1"/>
</dbReference>
<name>A0AA39JYJ9_ARMTA</name>
<evidence type="ECO:0000256" key="3">
    <source>
        <dbReference type="ARBA" id="ARBA00022989"/>
    </source>
</evidence>
<dbReference type="PANTHER" id="PTHR23502:SF60">
    <property type="entry name" value="MAJOR FACILITATOR SUPERFAMILY (MFS) PROFILE DOMAIN-CONTAINING PROTEIN-RELATED"/>
    <property type="match status" value="1"/>
</dbReference>
<evidence type="ECO:0000256" key="6">
    <source>
        <dbReference type="SAM" id="Phobius"/>
    </source>
</evidence>
<sequence length="511" mass="56464">MNDTITNDTRHEPKGPEDSDARSGTIHVDISEEDDLVIDWDGPEDPENPKNWTFSRKWRATLIVSLFTFISPVSSSMVSPAMEQVAHDLGITSSVELAMTVSVFVLAYAVGPLFLGPLSEIYGRSRVIQFSNMFFFAWNLGCGFAQTKTQLIIFRFFAGLGGSTPLAVGAGVLADIWKAEERGKAIAVYSLAPLMGPVIGPVAGAWIAEKSTWRWVFYSTGIFDIFVQGLGLVFLRESKLCFAPILLEWKAEKIRTGMDPEKGQRNVRTVFDKSGIRSWQHIFGKALVRPFTLFVREPIVQIVALYMAFIYGVFYLYLTTIPTIFREVYHQNTGIAGLHYIALGIGLGISSQTNARYMDRIYKYLKERNGGVGEPEFRVPSMVPGSVIFPIGLLLTGWCAQKGVHWIVTDIGIALVGAGMILNFQAMQTYVVDTFTLYAASGLAAVSCLRSLAGFGFPLFAPSMYNKLGYGKGDTILAVVAIVLGCPAPFLFWKYGKAVRMKSRYTKKPTS</sequence>
<comment type="caution">
    <text evidence="8">The sequence shown here is derived from an EMBL/GenBank/DDBJ whole genome shotgun (WGS) entry which is preliminary data.</text>
</comment>
<feature type="transmembrane region" description="Helical" evidence="6">
    <location>
        <begin position="338"/>
        <end position="358"/>
    </location>
</feature>
<feature type="transmembrane region" description="Helical" evidence="6">
    <location>
        <begin position="60"/>
        <end position="77"/>
    </location>
</feature>
<feature type="domain" description="Major facilitator superfamily (MFS) profile" evidence="7">
    <location>
        <begin position="60"/>
        <end position="497"/>
    </location>
</feature>
<feature type="transmembrane region" description="Helical" evidence="6">
    <location>
        <begin position="435"/>
        <end position="455"/>
    </location>
</feature>
<dbReference type="InterPro" id="IPR020846">
    <property type="entry name" value="MFS_dom"/>
</dbReference>
<feature type="transmembrane region" description="Helical" evidence="6">
    <location>
        <begin position="379"/>
        <end position="398"/>
    </location>
</feature>
<dbReference type="SUPFAM" id="SSF103473">
    <property type="entry name" value="MFS general substrate transporter"/>
    <property type="match status" value="1"/>
</dbReference>
<keyword evidence="4 6" id="KW-0472">Membrane</keyword>
<feature type="transmembrane region" description="Helical" evidence="6">
    <location>
        <begin position="475"/>
        <end position="493"/>
    </location>
</feature>
<feature type="transmembrane region" description="Helical" evidence="6">
    <location>
        <begin position="127"/>
        <end position="146"/>
    </location>
</feature>
<organism evidence="8 9">
    <name type="scientific">Armillaria tabescens</name>
    <name type="common">Ringless honey mushroom</name>
    <name type="synonym">Agaricus tabescens</name>
    <dbReference type="NCBI Taxonomy" id="1929756"/>
    <lineage>
        <taxon>Eukaryota</taxon>
        <taxon>Fungi</taxon>
        <taxon>Dikarya</taxon>
        <taxon>Basidiomycota</taxon>
        <taxon>Agaricomycotina</taxon>
        <taxon>Agaricomycetes</taxon>
        <taxon>Agaricomycetidae</taxon>
        <taxon>Agaricales</taxon>
        <taxon>Marasmiineae</taxon>
        <taxon>Physalacriaceae</taxon>
        <taxon>Desarmillaria</taxon>
    </lineage>
</organism>
<evidence type="ECO:0000313" key="8">
    <source>
        <dbReference type="EMBL" id="KAK0451312.1"/>
    </source>
</evidence>
<feature type="transmembrane region" description="Helical" evidence="6">
    <location>
        <begin position="299"/>
        <end position="318"/>
    </location>
</feature>
<dbReference type="PANTHER" id="PTHR23502">
    <property type="entry name" value="MAJOR FACILITATOR SUPERFAMILY"/>
    <property type="match status" value="1"/>
</dbReference>
<dbReference type="Pfam" id="PF07690">
    <property type="entry name" value="MFS_1"/>
    <property type="match status" value="1"/>
</dbReference>